<evidence type="ECO:0000313" key="3">
    <source>
        <dbReference type="Proteomes" id="UP001597369"/>
    </source>
</evidence>
<evidence type="ECO:0000256" key="1">
    <source>
        <dbReference type="SAM" id="SignalP"/>
    </source>
</evidence>
<protein>
    <submittedName>
        <fullName evidence="2">Pentapeptide repeat-containing protein</fullName>
    </submittedName>
</protein>
<reference evidence="3" key="1">
    <citation type="journal article" date="2019" name="Int. J. Syst. Evol. Microbiol.">
        <title>The Global Catalogue of Microorganisms (GCM) 10K type strain sequencing project: providing services to taxonomists for standard genome sequencing and annotation.</title>
        <authorList>
            <consortium name="The Broad Institute Genomics Platform"/>
            <consortium name="The Broad Institute Genome Sequencing Center for Infectious Disease"/>
            <person name="Wu L."/>
            <person name="Ma J."/>
        </authorList>
    </citation>
    <scope>NUCLEOTIDE SEQUENCE [LARGE SCALE GENOMIC DNA]</scope>
    <source>
        <strain evidence="3">JCM 16545</strain>
    </source>
</reference>
<comment type="caution">
    <text evidence="2">The sequence shown here is derived from an EMBL/GenBank/DDBJ whole genome shotgun (WGS) entry which is preliminary data.</text>
</comment>
<keyword evidence="3" id="KW-1185">Reference proteome</keyword>
<dbReference type="Pfam" id="PF13576">
    <property type="entry name" value="Pentapeptide_3"/>
    <property type="match status" value="1"/>
</dbReference>
<dbReference type="RefSeq" id="WP_229961019.1">
    <property type="nucleotide sequence ID" value="NZ_JAJJWI010000009.1"/>
</dbReference>
<accession>A0ABW4WZ76</accession>
<dbReference type="EMBL" id="JBHUHV010000029">
    <property type="protein sequence ID" value="MFD2067180.1"/>
    <property type="molecule type" value="Genomic_DNA"/>
</dbReference>
<dbReference type="Proteomes" id="UP001597369">
    <property type="component" value="Unassembled WGS sequence"/>
</dbReference>
<evidence type="ECO:0000313" key="2">
    <source>
        <dbReference type="EMBL" id="MFD2067180.1"/>
    </source>
</evidence>
<gene>
    <name evidence="2" type="ORF">ACFSKU_09825</name>
</gene>
<name>A0ABW4WZ76_9BACT</name>
<dbReference type="InterPro" id="IPR001646">
    <property type="entry name" value="5peptide_repeat"/>
</dbReference>
<dbReference type="Gene3D" id="2.160.20.80">
    <property type="entry name" value="E3 ubiquitin-protein ligase SopA"/>
    <property type="match status" value="1"/>
</dbReference>
<keyword evidence="1" id="KW-0732">Signal</keyword>
<feature type="chain" id="PRO_5047462842" evidence="1">
    <location>
        <begin position="21"/>
        <end position="263"/>
    </location>
</feature>
<proteinExistence type="predicted"/>
<sequence>MMRKVQVLFVLLLLPLLSWAKTSVNASEIINKINRGQAVSYSNAEIVGDLDLTKLKNMKQKSSKGSKEYISTVTSMVTFMNCTFKGDVLAYYNPDNAGNVSSWFSSSSNETYNTNFEEDVRFENCVFEKKSAFKYSKFNGNVSFAGSRFSEEALFKYSDFSESVNFSNVMFSDDANFKYVDFPVMADFGGATFEDEANFKYAKFKEGVSFRRTAFEGLANFKYTKISDAFEIRGASFKGGDDFKYTQVNNKHVSLTTLQSMAK</sequence>
<feature type="signal peptide" evidence="1">
    <location>
        <begin position="1"/>
        <end position="20"/>
    </location>
</feature>
<organism evidence="2 3">
    <name type="scientific">Pontibacter silvestris</name>
    <dbReference type="NCBI Taxonomy" id="2305183"/>
    <lineage>
        <taxon>Bacteria</taxon>
        <taxon>Pseudomonadati</taxon>
        <taxon>Bacteroidota</taxon>
        <taxon>Cytophagia</taxon>
        <taxon>Cytophagales</taxon>
        <taxon>Hymenobacteraceae</taxon>
        <taxon>Pontibacter</taxon>
    </lineage>
</organism>